<evidence type="ECO:0000256" key="3">
    <source>
        <dbReference type="ARBA" id="ARBA00023172"/>
    </source>
</evidence>
<feature type="compositionally biased region" description="Pro residues" evidence="6">
    <location>
        <begin position="397"/>
        <end position="412"/>
    </location>
</feature>
<dbReference type="OrthoDB" id="206565at2759"/>
<dbReference type="GO" id="GO:0000730">
    <property type="term" value="P:DNA recombinase assembly"/>
    <property type="evidence" value="ECO:0007669"/>
    <property type="project" value="InterPro"/>
</dbReference>
<dbReference type="AlphaFoldDB" id="A0A6A5WSI2"/>
<dbReference type="GO" id="GO:0006312">
    <property type="term" value="P:mitotic recombination"/>
    <property type="evidence" value="ECO:0007669"/>
    <property type="project" value="TreeGrafter"/>
</dbReference>
<dbReference type="NCBIfam" id="TIGR00607">
    <property type="entry name" value="rad52"/>
    <property type="match status" value="1"/>
</dbReference>
<dbReference type="GO" id="GO:0045002">
    <property type="term" value="P:double-strand break repair via single-strand annealing"/>
    <property type="evidence" value="ECO:0007669"/>
    <property type="project" value="InterPro"/>
</dbReference>
<feature type="compositionally biased region" description="Low complexity" evidence="6">
    <location>
        <begin position="277"/>
        <end position="291"/>
    </location>
</feature>
<protein>
    <recommendedName>
        <fullName evidence="5">RAD52 homolog</fullName>
    </recommendedName>
</protein>
<dbReference type="InterPro" id="IPR042525">
    <property type="entry name" value="Rad52_Rad59_Rad22_sf"/>
</dbReference>
<keyword evidence="3" id="KW-0233">DNA recombination</keyword>
<reference evidence="7" key="1">
    <citation type="journal article" date="2020" name="Stud. Mycol.">
        <title>101 Dothideomycetes genomes: a test case for predicting lifestyles and emergence of pathogens.</title>
        <authorList>
            <person name="Haridas S."/>
            <person name="Albert R."/>
            <person name="Binder M."/>
            <person name="Bloem J."/>
            <person name="Labutti K."/>
            <person name="Salamov A."/>
            <person name="Andreopoulos B."/>
            <person name="Baker S."/>
            <person name="Barry K."/>
            <person name="Bills G."/>
            <person name="Bluhm B."/>
            <person name="Cannon C."/>
            <person name="Castanera R."/>
            <person name="Culley D."/>
            <person name="Daum C."/>
            <person name="Ezra D."/>
            <person name="Gonzalez J."/>
            <person name="Henrissat B."/>
            <person name="Kuo A."/>
            <person name="Liang C."/>
            <person name="Lipzen A."/>
            <person name="Lutzoni F."/>
            <person name="Magnuson J."/>
            <person name="Mondo S."/>
            <person name="Nolan M."/>
            <person name="Ohm R."/>
            <person name="Pangilinan J."/>
            <person name="Park H.-J."/>
            <person name="Ramirez L."/>
            <person name="Alfaro M."/>
            <person name="Sun H."/>
            <person name="Tritt A."/>
            <person name="Yoshinaga Y."/>
            <person name="Zwiers L.-H."/>
            <person name="Turgeon B."/>
            <person name="Goodwin S."/>
            <person name="Spatafora J."/>
            <person name="Crous P."/>
            <person name="Grigoriev I."/>
        </authorList>
    </citation>
    <scope>NUCLEOTIDE SEQUENCE</scope>
    <source>
        <strain evidence="7">CBS 123094</strain>
    </source>
</reference>
<feature type="region of interest" description="Disordered" evidence="6">
    <location>
        <begin position="436"/>
        <end position="616"/>
    </location>
</feature>
<accession>A0A6A5WSI2</accession>
<feature type="region of interest" description="Disordered" evidence="6">
    <location>
        <begin position="257"/>
        <end position="417"/>
    </location>
</feature>
<dbReference type="FunFam" id="3.30.390.80:FF:000001">
    <property type="entry name" value="DNA repair protein RAD52 homolog"/>
    <property type="match status" value="1"/>
</dbReference>
<feature type="compositionally biased region" description="Pro residues" evidence="6">
    <location>
        <begin position="370"/>
        <end position="390"/>
    </location>
</feature>
<organism evidence="7 8">
    <name type="scientific">Amniculicola lignicola CBS 123094</name>
    <dbReference type="NCBI Taxonomy" id="1392246"/>
    <lineage>
        <taxon>Eukaryota</taxon>
        <taxon>Fungi</taxon>
        <taxon>Dikarya</taxon>
        <taxon>Ascomycota</taxon>
        <taxon>Pezizomycotina</taxon>
        <taxon>Dothideomycetes</taxon>
        <taxon>Pleosporomycetidae</taxon>
        <taxon>Pleosporales</taxon>
        <taxon>Amniculicolaceae</taxon>
        <taxon>Amniculicola</taxon>
    </lineage>
</organism>
<dbReference type="PANTHER" id="PTHR12132:SF1">
    <property type="entry name" value="DNA REPAIR PROTEIN RAD52 HOMOLOG"/>
    <property type="match status" value="1"/>
</dbReference>
<comment type="similarity">
    <text evidence="1">Belongs to the RAD52 family.</text>
</comment>
<sequence>MPAPGDQYESANITNPFEERKVNVFTAREIATLQSRLNKQLGPEYISSRTGAGGGKVAYLEGNKAIALANEVFGFNGWSSGLREVQIDYVDENPQTGRVNLGLSITVRVSLKDGTFHEDIGYGSIENAKGKAAAFEKAKKEAATDGLKRALRTFGNVLGNCLYDKEYLKKVNQMKVKPIKFEEGNLYRHPSFAPPPAPPKEEEEWTVVKKETHKTPMKPSPLNRTSTEQSIISGVADFEDEFGSNLFDGVEISENHGHDFTFDSGNTPNGAATARKAAGPPSGPAANGSVSKPNSQGQNGAPPREQVPRVQSMPVMQPPQNGPIQQPNGRLPGQQYPQNGPQTPGPPQNNGRPDMNRPRNSNPTVDIHAPPKPQYQPQPPPPQHQGPPKPDSQRATVPPPANAAPYPPPPTHHAPVGFVTSRAAVMMQGGEIPAAHLPAFNPHAESPLPPEKRTPGIDHKRSMKIKRQEVGAPNLPLPPGPPAQSSMHQNQSGGGPAANPGFSAAGGAGGGMPASRPVNPSRTNFVNPHHDANRRIGMPGVGAMSPLANRGAYKPPGLVGVKRPPLQDVSNKENGGSGSAGVAMNGGAGAGGEGHDAKRQRLEGPGENGGNAVVGV</sequence>
<feature type="compositionally biased region" description="Basic and acidic residues" evidence="6">
    <location>
        <begin position="593"/>
        <end position="604"/>
    </location>
</feature>
<dbReference type="GO" id="GO:0003697">
    <property type="term" value="F:single-stranded DNA binding"/>
    <property type="evidence" value="ECO:0007669"/>
    <property type="project" value="UniProtKB-ARBA"/>
</dbReference>
<feature type="compositionally biased region" description="Low complexity" evidence="6">
    <location>
        <begin position="322"/>
        <end position="353"/>
    </location>
</feature>
<gene>
    <name evidence="7" type="ORF">P154DRAFT_484135</name>
</gene>
<evidence type="ECO:0000256" key="6">
    <source>
        <dbReference type="SAM" id="MobiDB-lite"/>
    </source>
</evidence>
<evidence type="ECO:0000256" key="1">
    <source>
        <dbReference type="ARBA" id="ARBA00006638"/>
    </source>
</evidence>
<dbReference type="GO" id="GO:0005634">
    <property type="term" value="C:nucleus"/>
    <property type="evidence" value="ECO:0007669"/>
    <property type="project" value="InterPro"/>
</dbReference>
<evidence type="ECO:0000313" key="8">
    <source>
        <dbReference type="Proteomes" id="UP000799779"/>
    </source>
</evidence>
<feature type="region of interest" description="Disordered" evidence="6">
    <location>
        <begin position="208"/>
        <end position="227"/>
    </location>
</feature>
<dbReference type="InterPro" id="IPR007232">
    <property type="entry name" value="Rad52_Rad59_Rad22"/>
</dbReference>
<keyword evidence="4" id="KW-0234">DNA repair</keyword>
<evidence type="ECO:0000256" key="2">
    <source>
        <dbReference type="ARBA" id="ARBA00022763"/>
    </source>
</evidence>
<proteinExistence type="inferred from homology"/>
<evidence type="ECO:0000256" key="4">
    <source>
        <dbReference type="ARBA" id="ARBA00023204"/>
    </source>
</evidence>
<dbReference type="SUPFAM" id="SSF54768">
    <property type="entry name" value="dsRNA-binding domain-like"/>
    <property type="match status" value="1"/>
</dbReference>
<dbReference type="InterPro" id="IPR041247">
    <property type="entry name" value="Rad52_fam"/>
</dbReference>
<feature type="compositionally biased region" description="Basic and acidic residues" evidence="6">
    <location>
        <begin position="450"/>
        <end position="460"/>
    </location>
</feature>
<evidence type="ECO:0000256" key="5">
    <source>
        <dbReference type="ARBA" id="ARBA00077224"/>
    </source>
</evidence>
<dbReference type="Proteomes" id="UP000799779">
    <property type="component" value="Unassembled WGS sequence"/>
</dbReference>
<dbReference type="Gene3D" id="3.30.390.80">
    <property type="entry name" value="DNA repair protein Rad52/59/22"/>
    <property type="match status" value="1"/>
</dbReference>
<dbReference type="InterPro" id="IPR004585">
    <property type="entry name" value="DNA_recomb/repair_Rad52"/>
</dbReference>
<evidence type="ECO:0000313" key="7">
    <source>
        <dbReference type="EMBL" id="KAF2004823.1"/>
    </source>
</evidence>
<feature type="compositionally biased region" description="Gly residues" evidence="6">
    <location>
        <begin position="575"/>
        <end position="592"/>
    </location>
</feature>
<name>A0A6A5WSI2_9PLEO</name>
<dbReference type="Pfam" id="PF04098">
    <property type="entry name" value="Rad52_Rad22"/>
    <property type="match status" value="1"/>
</dbReference>
<dbReference type="EMBL" id="ML977565">
    <property type="protein sequence ID" value="KAF2004823.1"/>
    <property type="molecule type" value="Genomic_DNA"/>
</dbReference>
<dbReference type="PANTHER" id="PTHR12132">
    <property type="entry name" value="DNA REPAIR AND RECOMBINATION PROTEIN RAD52, RAD59"/>
    <property type="match status" value="1"/>
</dbReference>
<keyword evidence="2" id="KW-0227">DNA damage</keyword>
<keyword evidence="8" id="KW-1185">Reference proteome</keyword>